<protein>
    <recommendedName>
        <fullName evidence="2">Mei2-like C-terminal RNA recognition motif domain-containing protein</fullName>
    </recommendedName>
</protein>
<feature type="compositionally biased region" description="Polar residues" evidence="1">
    <location>
        <begin position="140"/>
        <end position="153"/>
    </location>
</feature>
<evidence type="ECO:0000313" key="3">
    <source>
        <dbReference type="EMBL" id="KAJ5139235.1"/>
    </source>
</evidence>
<dbReference type="InterPro" id="IPR007201">
    <property type="entry name" value="Mei2-like_Rrm_C"/>
</dbReference>
<dbReference type="EMBL" id="JAPQKL010000003">
    <property type="protein sequence ID" value="KAJ5139235.1"/>
    <property type="molecule type" value="Genomic_DNA"/>
</dbReference>
<dbReference type="AlphaFoldDB" id="A0A9W9H5V0"/>
<evidence type="ECO:0000259" key="2">
    <source>
        <dbReference type="Pfam" id="PF04059"/>
    </source>
</evidence>
<dbReference type="GeneID" id="81403997"/>
<evidence type="ECO:0000256" key="1">
    <source>
        <dbReference type="SAM" id="MobiDB-lite"/>
    </source>
</evidence>
<keyword evidence="4" id="KW-1185">Reference proteome</keyword>
<dbReference type="Proteomes" id="UP001149079">
    <property type="component" value="Unassembled WGS sequence"/>
</dbReference>
<dbReference type="InterPro" id="IPR035979">
    <property type="entry name" value="RBD_domain_sf"/>
</dbReference>
<feature type="domain" description="Mei2-like C-terminal RNA recognition motif" evidence="2">
    <location>
        <begin position="192"/>
        <end position="278"/>
    </location>
</feature>
<comment type="caution">
    <text evidence="3">The sequence shown here is derived from an EMBL/GenBank/DDBJ whole genome shotgun (WGS) entry which is preliminary data.</text>
</comment>
<feature type="compositionally biased region" description="Basic and acidic residues" evidence="1">
    <location>
        <begin position="476"/>
        <end position="487"/>
    </location>
</feature>
<feature type="compositionally biased region" description="Polar residues" evidence="1">
    <location>
        <begin position="325"/>
        <end position="357"/>
    </location>
</feature>
<feature type="region of interest" description="Disordered" evidence="1">
    <location>
        <begin position="1"/>
        <end position="44"/>
    </location>
</feature>
<dbReference type="GO" id="GO:0003676">
    <property type="term" value="F:nucleic acid binding"/>
    <property type="evidence" value="ECO:0007669"/>
    <property type="project" value="InterPro"/>
</dbReference>
<evidence type="ECO:0000313" key="4">
    <source>
        <dbReference type="Proteomes" id="UP001149079"/>
    </source>
</evidence>
<proteinExistence type="predicted"/>
<feature type="region of interest" description="Disordered" evidence="1">
    <location>
        <begin position="140"/>
        <end position="163"/>
    </location>
</feature>
<dbReference type="SUPFAM" id="SSF54928">
    <property type="entry name" value="RNA-binding domain, RBD"/>
    <property type="match status" value="1"/>
</dbReference>
<dbReference type="OrthoDB" id="417481at2759"/>
<feature type="region of interest" description="Disordered" evidence="1">
    <location>
        <begin position="465"/>
        <end position="487"/>
    </location>
</feature>
<feature type="region of interest" description="Disordered" evidence="1">
    <location>
        <begin position="325"/>
        <end position="382"/>
    </location>
</feature>
<gene>
    <name evidence="3" type="ORF">N7515_004083</name>
</gene>
<dbReference type="RefSeq" id="XP_056523884.1">
    <property type="nucleotide sequence ID" value="XM_056664827.1"/>
</dbReference>
<reference evidence="3" key="2">
    <citation type="journal article" date="2023" name="IMA Fungus">
        <title>Comparative genomic study of the Penicillium genus elucidates a diverse pangenome and 15 lateral gene transfer events.</title>
        <authorList>
            <person name="Petersen C."/>
            <person name="Sorensen T."/>
            <person name="Nielsen M.R."/>
            <person name="Sondergaard T.E."/>
            <person name="Sorensen J.L."/>
            <person name="Fitzpatrick D.A."/>
            <person name="Frisvad J.C."/>
            <person name="Nielsen K.L."/>
        </authorList>
    </citation>
    <scope>NUCLEOTIDE SEQUENCE</scope>
    <source>
        <strain evidence="3">IBT 22155</strain>
    </source>
</reference>
<name>A0A9W9H5V0_9EURO</name>
<sequence>MAAQANVHAQGASSTQGSPSAGLAVVDSTRASQPSRLEASPDQEVVPAVDEPWPEFMAWYLSRWPWPTEQRATTSPTPIHFTPGYASSALRCQEQPSLVPPIISNMCPGNSRTGQGAEGPQHYVLEDFRFEVSRGGSFSSSLPPNFGQQSPVTVHQGKSGGVETLPTIREDTVEYRGRTISLERILHGTDERTTIMIQNIPRFLDCNQVIEVLNRTSRGAYDFLFLRRQSRFNFGYAFVNFVDPLHIIRGKKWPGCQYAEEPVKFCYAVVQGKEDLVNSCHQNSVMTRPPEERPKVFFTNGRFAGSQAPFPRPDAASSLRGALTSTTQQGVDNNESQSQDTVAPPHTRNSSNVQNPYQRLLPRPSSRVTRYPAAGSLPQRIPADFSITREGNPTMRPSVGRSLPGHIRFDSPFPGTERDPLPSTARSLFQNVAPASQTLAPASPSGGSVARLGYRSWGQPIRSWAQRRRAQWSSSTEKDSPSTREGK</sequence>
<reference evidence="3" key="1">
    <citation type="submission" date="2022-11" db="EMBL/GenBank/DDBJ databases">
        <authorList>
            <person name="Petersen C."/>
        </authorList>
    </citation>
    <scope>NUCLEOTIDE SEQUENCE</scope>
    <source>
        <strain evidence="3">IBT 22155</strain>
    </source>
</reference>
<dbReference type="Pfam" id="PF04059">
    <property type="entry name" value="RRM_2"/>
    <property type="match status" value="1"/>
</dbReference>
<organism evidence="3 4">
    <name type="scientific">Penicillium bovifimosum</name>
    <dbReference type="NCBI Taxonomy" id="126998"/>
    <lineage>
        <taxon>Eukaryota</taxon>
        <taxon>Fungi</taxon>
        <taxon>Dikarya</taxon>
        <taxon>Ascomycota</taxon>
        <taxon>Pezizomycotina</taxon>
        <taxon>Eurotiomycetes</taxon>
        <taxon>Eurotiomycetidae</taxon>
        <taxon>Eurotiales</taxon>
        <taxon>Aspergillaceae</taxon>
        <taxon>Penicillium</taxon>
    </lineage>
</organism>
<accession>A0A9W9H5V0</accession>